<evidence type="ECO:0000313" key="2">
    <source>
        <dbReference type="EMBL" id="KAL1861860.1"/>
    </source>
</evidence>
<proteinExistence type="predicted"/>
<sequence length="202" mass="22185">MAQLCLSRWGLYILLPSTTDSNERGTCYGIVGVFAWPSMTNPHGLVCDYTDGGQTTEQVVPWMGYGNQQDYLDRRARYTFYLCFLDDTTQKQSSAKLEEGAGQGVRPPSTTEKGQVVSDGDDGAVRFGPTRATGPGCPLSHGDHPLLNRSVLSRFYQHGLFSVFETKMDGYKLVSLLCRLVDLSARNAALVIACYSPSRPPT</sequence>
<keyword evidence="3" id="KW-1185">Reference proteome</keyword>
<dbReference type="Proteomes" id="UP001586593">
    <property type="component" value="Unassembled WGS sequence"/>
</dbReference>
<reference evidence="2 3" key="1">
    <citation type="journal article" date="2024" name="Commun. Biol.">
        <title>Comparative genomic analysis of thermophilic fungi reveals convergent evolutionary adaptations and gene losses.</title>
        <authorList>
            <person name="Steindorff A.S."/>
            <person name="Aguilar-Pontes M.V."/>
            <person name="Robinson A.J."/>
            <person name="Andreopoulos B."/>
            <person name="LaButti K."/>
            <person name="Kuo A."/>
            <person name="Mondo S."/>
            <person name="Riley R."/>
            <person name="Otillar R."/>
            <person name="Haridas S."/>
            <person name="Lipzen A."/>
            <person name="Grimwood J."/>
            <person name="Schmutz J."/>
            <person name="Clum A."/>
            <person name="Reid I.D."/>
            <person name="Moisan M.C."/>
            <person name="Butler G."/>
            <person name="Nguyen T.T.M."/>
            <person name="Dewar K."/>
            <person name="Conant G."/>
            <person name="Drula E."/>
            <person name="Henrissat B."/>
            <person name="Hansel C."/>
            <person name="Singer S."/>
            <person name="Hutchinson M.I."/>
            <person name="de Vries R.P."/>
            <person name="Natvig D.O."/>
            <person name="Powell A.J."/>
            <person name="Tsang A."/>
            <person name="Grigoriev I.V."/>
        </authorList>
    </citation>
    <scope>NUCLEOTIDE SEQUENCE [LARGE SCALE GENOMIC DNA]</scope>
    <source>
        <strain evidence="2 3">ATCC 24622</strain>
    </source>
</reference>
<gene>
    <name evidence="2" type="ORF">VTK73DRAFT_6893</name>
</gene>
<dbReference type="EMBL" id="JAZHXJ010000402">
    <property type="protein sequence ID" value="KAL1861860.1"/>
    <property type="molecule type" value="Genomic_DNA"/>
</dbReference>
<protein>
    <submittedName>
        <fullName evidence="2">Uncharacterized protein</fullName>
    </submittedName>
</protein>
<evidence type="ECO:0000256" key="1">
    <source>
        <dbReference type="SAM" id="MobiDB-lite"/>
    </source>
</evidence>
<name>A0ABR3WHY8_9PEZI</name>
<accession>A0ABR3WHY8</accession>
<comment type="caution">
    <text evidence="2">The sequence shown here is derived from an EMBL/GenBank/DDBJ whole genome shotgun (WGS) entry which is preliminary data.</text>
</comment>
<evidence type="ECO:0000313" key="3">
    <source>
        <dbReference type="Proteomes" id="UP001586593"/>
    </source>
</evidence>
<feature type="region of interest" description="Disordered" evidence="1">
    <location>
        <begin position="95"/>
        <end position="118"/>
    </location>
</feature>
<organism evidence="2 3">
    <name type="scientific">Phialemonium thermophilum</name>
    <dbReference type="NCBI Taxonomy" id="223376"/>
    <lineage>
        <taxon>Eukaryota</taxon>
        <taxon>Fungi</taxon>
        <taxon>Dikarya</taxon>
        <taxon>Ascomycota</taxon>
        <taxon>Pezizomycotina</taxon>
        <taxon>Sordariomycetes</taxon>
        <taxon>Sordariomycetidae</taxon>
        <taxon>Cephalothecales</taxon>
        <taxon>Cephalothecaceae</taxon>
        <taxon>Phialemonium</taxon>
    </lineage>
</organism>